<comment type="caution">
    <text evidence="7">The sequence shown here is derived from an EMBL/GenBank/DDBJ whole genome shotgun (WGS) entry which is preliminary data.</text>
</comment>
<name>A0A423X7X2_9PEZI</name>
<feature type="domain" description="SLC12A transporter C-terminal" evidence="6">
    <location>
        <begin position="55"/>
        <end position="118"/>
    </location>
</feature>
<evidence type="ECO:0000313" key="7">
    <source>
        <dbReference type="EMBL" id="ROW11740.1"/>
    </source>
</evidence>
<dbReference type="InParanoid" id="A0A423X7X2"/>
<evidence type="ECO:0000256" key="1">
    <source>
        <dbReference type="ARBA" id="ARBA00004141"/>
    </source>
</evidence>
<dbReference type="GO" id="GO:0015379">
    <property type="term" value="F:potassium:chloride symporter activity"/>
    <property type="evidence" value="ECO:0007669"/>
    <property type="project" value="TreeGrafter"/>
</dbReference>
<proteinExistence type="predicted"/>
<dbReference type="InterPro" id="IPR018491">
    <property type="entry name" value="SLC12_C"/>
</dbReference>
<dbReference type="InterPro" id="IPR004842">
    <property type="entry name" value="SLC12A_fam"/>
</dbReference>
<keyword evidence="3" id="KW-1133">Transmembrane helix</keyword>
<keyword evidence="8" id="KW-1185">Reference proteome</keyword>
<gene>
    <name evidence="7" type="ORF">VPNG_05638</name>
</gene>
<protein>
    <recommendedName>
        <fullName evidence="6">SLC12A transporter C-terminal domain-containing protein</fullName>
    </recommendedName>
</protein>
<evidence type="ECO:0000259" key="6">
    <source>
        <dbReference type="Pfam" id="PF03522"/>
    </source>
</evidence>
<evidence type="ECO:0000256" key="3">
    <source>
        <dbReference type="ARBA" id="ARBA00022989"/>
    </source>
</evidence>
<dbReference type="Pfam" id="PF03522">
    <property type="entry name" value="SLC12"/>
    <property type="match status" value="1"/>
</dbReference>
<accession>A0A423X7X2</accession>
<organism evidence="7 8">
    <name type="scientific">Cytospora leucostoma</name>
    <dbReference type="NCBI Taxonomy" id="1230097"/>
    <lineage>
        <taxon>Eukaryota</taxon>
        <taxon>Fungi</taxon>
        <taxon>Dikarya</taxon>
        <taxon>Ascomycota</taxon>
        <taxon>Pezizomycotina</taxon>
        <taxon>Sordariomycetes</taxon>
        <taxon>Sordariomycetidae</taxon>
        <taxon>Diaporthales</taxon>
        <taxon>Cytosporaceae</taxon>
        <taxon>Cytospora</taxon>
    </lineage>
</organism>
<reference evidence="7 8" key="1">
    <citation type="submission" date="2015-09" db="EMBL/GenBank/DDBJ databases">
        <title>Host preference determinants of Valsa canker pathogens revealed by comparative genomics.</title>
        <authorList>
            <person name="Yin Z."/>
            <person name="Huang L."/>
        </authorList>
    </citation>
    <scope>NUCLEOTIDE SEQUENCE [LARGE SCALE GENOMIC DNA]</scope>
    <source>
        <strain evidence="7 8">SXYLt</strain>
    </source>
</reference>
<dbReference type="GO" id="GO:0005774">
    <property type="term" value="C:vacuolar membrane"/>
    <property type="evidence" value="ECO:0007669"/>
    <property type="project" value="TreeGrafter"/>
</dbReference>
<evidence type="ECO:0000256" key="4">
    <source>
        <dbReference type="ARBA" id="ARBA00023136"/>
    </source>
</evidence>
<dbReference type="EMBL" id="LKEB01000026">
    <property type="protein sequence ID" value="ROW11740.1"/>
    <property type="molecule type" value="Genomic_DNA"/>
</dbReference>
<dbReference type="OrthoDB" id="2020542at2759"/>
<evidence type="ECO:0000256" key="5">
    <source>
        <dbReference type="SAM" id="MobiDB-lite"/>
    </source>
</evidence>
<feature type="region of interest" description="Disordered" evidence="5">
    <location>
        <begin position="24"/>
        <end position="46"/>
    </location>
</feature>
<dbReference type="Proteomes" id="UP000285146">
    <property type="component" value="Unassembled WGS sequence"/>
</dbReference>
<dbReference type="STRING" id="1230097.A0A423X7X2"/>
<dbReference type="GO" id="GO:0055075">
    <property type="term" value="P:potassium ion homeostasis"/>
    <property type="evidence" value="ECO:0007669"/>
    <property type="project" value="TreeGrafter"/>
</dbReference>
<dbReference type="GO" id="GO:0006884">
    <property type="term" value="P:cell volume homeostasis"/>
    <property type="evidence" value="ECO:0007669"/>
    <property type="project" value="TreeGrafter"/>
</dbReference>
<dbReference type="PANTHER" id="PTHR11827:SF72">
    <property type="entry name" value="GH08340P"/>
    <property type="match status" value="1"/>
</dbReference>
<dbReference type="PANTHER" id="PTHR11827">
    <property type="entry name" value="SOLUTE CARRIER FAMILY 12, CATION COTRANSPORTERS"/>
    <property type="match status" value="1"/>
</dbReference>
<dbReference type="GO" id="GO:0034486">
    <property type="term" value="P:vacuolar transmembrane transport"/>
    <property type="evidence" value="ECO:0007669"/>
    <property type="project" value="TreeGrafter"/>
</dbReference>
<keyword evidence="2" id="KW-0812">Transmembrane</keyword>
<dbReference type="GO" id="GO:0055064">
    <property type="term" value="P:chloride ion homeostasis"/>
    <property type="evidence" value="ECO:0007669"/>
    <property type="project" value="TreeGrafter"/>
</dbReference>
<dbReference type="AlphaFoldDB" id="A0A423X7X2"/>
<sequence>MPPSPAGGTTDVSINIPGLLESYKLKSTPDEDQSGSNAGSRGLPLSFNDLPSRAQYLILNELMRQHSSETAVLLTTLPIPAEGTCESEAASVAYLSDVEVLCHDLPPTLLVLSNNMTVTVSL</sequence>
<comment type="subcellular location">
    <subcellularLocation>
        <location evidence="1">Membrane</location>
        <topology evidence="1">Multi-pass membrane protein</topology>
    </subcellularLocation>
</comment>
<evidence type="ECO:0000256" key="2">
    <source>
        <dbReference type="ARBA" id="ARBA00022692"/>
    </source>
</evidence>
<evidence type="ECO:0000313" key="8">
    <source>
        <dbReference type="Proteomes" id="UP000285146"/>
    </source>
</evidence>
<keyword evidence="4" id="KW-0472">Membrane</keyword>